<evidence type="ECO:0000256" key="2">
    <source>
        <dbReference type="ARBA" id="ARBA00022692"/>
    </source>
</evidence>
<dbReference type="EMBL" id="CP002629">
    <property type="protein sequence ID" value="AEB10142.1"/>
    <property type="molecule type" value="Genomic_DNA"/>
</dbReference>
<dbReference type="CDD" id="cd07020">
    <property type="entry name" value="Clp_protease_NfeD_1"/>
    <property type="match status" value="1"/>
</dbReference>
<dbReference type="HOGENOM" id="CLU_024619_1_0_7"/>
<evidence type="ECO:0000256" key="5">
    <source>
        <dbReference type="SAM" id="Phobius"/>
    </source>
</evidence>
<comment type="subcellular location">
    <subcellularLocation>
        <location evidence="1">Membrane</location>
        <topology evidence="1">Multi-pass membrane protein</topology>
    </subcellularLocation>
</comment>
<dbReference type="InterPro" id="IPR052165">
    <property type="entry name" value="Membrane_assoc_protease"/>
</dbReference>
<feature type="domain" description="NfeD integral membrane" evidence="7">
    <location>
        <begin position="265"/>
        <end position="382"/>
    </location>
</feature>
<evidence type="ECO:0000259" key="6">
    <source>
        <dbReference type="Pfam" id="PF01957"/>
    </source>
</evidence>
<dbReference type="InterPro" id="IPR029045">
    <property type="entry name" value="ClpP/crotonase-like_dom_sf"/>
</dbReference>
<reference evidence="10" key="2">
    <citation type="submission" date="2011-03" db="EMBL/GenBank/DDBJ databases">
        <title>The complete genome of Desulfobacca acetoxidans DSM 11109.</title>
        <authorList>
            <consortium name="US DOE Joint Genome Institute (JGI-PGF)"/>
            <person name="Lucas S."/>
            <person name="Copeland A."/>
            <person name="Lapidus A."/>
            <person name="Bruce D."/>
            <person name="Goodwin L."/>
            <person name="Pitluck S."/>
            <person name="Peters L."/>
            <person name="Kyrpides N."/>
            <person name="Mavromatis K."/>
            <person name="Ivanova N."/>
            <person name="Ovchinnikova G."/>
            <person name="Teshima H."/>
            <person name="Detter J.C."/>
            <person name="Han C."/>
            <person name="Land M."/>
            <person name="Hauser L."/>
            <person name="Markowitz V."/>
            <person name="Cheng J.-F."/>
            <person name="Hugenholtz P."/>
            <person name="Woyke T."/>
            <person name="Wu D."/>
            <person name="Spring S."/>
            <person name="Schueler E."/>
            <person name="Brambilla E."/>
            <person name="Klenk H.-P."/>
            <person name="Eisen J.A."/>
        </authorList>
    </citation>
    <scope>NUCLEOTIDE SEQUENCE [LARGE SCALE GENOMIC DNA]</scope>
    <source>
        <strain evidence="10">ATCC 700848 / DSM 11109 / ASRB2</strain>
    </source>
</reference>
<evidence type="ECO:0000256" key="3">
    <source>
        <dbReference type="ARBA" id="ARBA00022989"/>
    </source>
</evidence>
<feature type="domain" description="NfeD1b N-terminal" evidence="8">
    <location>
        <begin position="54"/>
        <end position="212"/>
    </location>
</feature>
<accession>F2NFM3</accession>
<feature type="transmembrane region" description="Helical" evidence="5">
    <location>
        <begin position="21"/>
        <end position="42"/>
    </location>
</feature>
<evidence type="ECO:0000256" key="4">
    <source>
        <dbReference type="ARBA" id="ARBA00023136"/>
    </source>
</evidence>
<dbReference type="Pfam" id="PF24961">
    <property type="entry name" value="NfeD_membrane"/>
    <property type="match status" value="1"/>
</dbReference>
<feature type="transmembrane region" description="Helical" evidence="5">
    <location>
        <begin position="365"/>
        <end position="386"/>
    </location>
</feature>
<dbReference type="FunFam" id="3.90.226.10:FF:000089">
    <property type="entry name" value="Membrane-bound serine protease"/>
    <property type="match status" value="1"/>
</dbReference>
<dbReference type="InterPro" id="IPR002810">
    <property type="entry name" value="NfeD-like_C"/>
</dbReference>
<sequence length="461" mass="49293">MIRPSQNPCCLTRRAAMYKAYRRFPVVIAMVGIWLLVSAGVYPAMSSEQAPGQIYILTAAGSINPGLADFILEGIRSAEKAQAEALVVQLDTPGGLDTAMRRIVQGIINAKVPVVVYVAPKGARAASAGLMITLAAHISAMAPGTNIGAAHPVAIGTQKLDKVMGAKVINDMVAYVRSLAADRGRNADWAEKAVRQSVSVTAGDALKLKVIDVLADDLPDLLKKIDGRSVRLTQDLKTLKTAKASTVFITEGLHHRILKHLADPNIAMILMMVGLAGLYFELAHPGVILPGVIGGICLLLAFYAFQTLPVNFIGILLIILAFIFFLLEIYVTSYGMLSIAGIISLALGGMMLYRREELEVGVSLGVLLTTVVAVSVFFLAVAYLAMRAQLRKPLTGMAGLVGERGVALIDLNPNGKILVHGEYWEARAEEFIPQGEPVEVVQVDNLNLLVRRVSQPAKGGV</sequence>
<dbReference type="Pfam" id="PF01957">
    <property type="entry name" value="NfeD"/>
    <property type="match status" value="1"/>
</dbReference>
<dbReference type="Gene3D" id="3.90.226.10">
    <property type="entry name" value="2-enoyl-CoA Hydratase, Chain A, domain 1"/>
    <property type="match status" value="1"/>
</dbReference>
<organism evidence="9 10">
    <name type="scientific">Desulfobacca acetoxidans (strain ATCC 700848 / DSM 11109 / ASRB2)</name>
    <dbReference type="NCBI Taxonomy" id="880072"/>
    <lineage>
        <taxon>Bacteria</taxon>
        <taxon>Pseudomonadati</taxon>
        <taxon>Thermodesulfobacteriota</taxon>
        <taxon>Desulfobaccia</taxon>
        <taxon>Desulfobaccales</taxon>
        <taxon>Desulfobaccaceae</taxon>
        <taxon>Desulfobacca</taxon>
    </lineage>
</organism>
<dbReference type="InterPro" id="IPR012340">
    <property type="entry name" value="NA-bd_OB-fold"/>
</dbReference>
<evidence type="ECO:0000259" key="7">
    <source>
        <dbReference type="Pfam" id="PF24961"/>
    </source>
</evidence>
<evidence type="ECO:0000259" key="8">
    <source>
        <dbReference type="Pfam" id="PF25145"/>
    </source>
</evidence>
<name>F2NFM3_DESAR</name>
<evidence type="ECO:0000313" key="9">
    <source>
        <dbReference type="EMBL" id="AEB10142.1"/>
    </source>
</evidence>
<feature type="transmembrane region" description="Helical" evidence="5">
    <location>
        <begin position="336"/>
        <end position="353"/>
    </location>
</feature>
<dbReference type="eggNOG" id="COG1030">
    <property type="taxonomic scope" value="Bacteria"/>
</dbReference>
<keyword evidence="4 5" id="KW-0472">Membrane</keyword>
<dbReference type="Pfam" id="PF25145">
    <property type="entry name" value="NfeD1b_N"/>
    <property type="match status" value="1"/>
</dbReference>
<proteinExistence type="predicted"/>
<evidence type="ECO:0000313" key="10">
    <source>
        <dbReference type="Proteomes" id="UP000000483"/>
    </source>
</evidence>
<dbReference type="PANTHER" id="PTHR33507">
    <property type="entry name" value="INNER MEMBRANE PROTEIN YBBJ"/>
    <property type="match status" value="1"/>
</dbReference>
<dbReference type="InterPro" id="IPR056738">
    <property type="entry name" value="NfeD1b_N"/>
</dbReference>
<feature type="domain" description="NfeD-like C-terminal" evidence="6">
    <location>
        <begin position="399"/>
        <end position="452"/>
    </location>
</feature>
<keyword evidence="10" id="KW-1185">Reference proteome</keyword>
<dbReference type="STRING" id="880072.Desac_2318"/>
<keyword evidence="2 5" id="KW-0812">Transmembrane</keyword>
<dbReference type="KEGG" id="dao:Desac_2318"/>
<gene>
    <name evidence="9" type="ordered locus">Desac_2318</name>
</gene>
<protein>
    <submittedName>
        <fullName evidence="9">Uncharacterized protein</fullName>
    </submittedName>
</protein>
<dbReference type="Gene3D" id="2.40.50.140">
    <property type="entry name" value="Nucleic acid-binding proteins"/>
    <property type="match status" value="1"/>
</dbReference>
<dbReference type="SUPFAM" id="SSF52096">
    <property type="entry name" value="ClpP/crotonase"/>
    <property type="match status" value="1"/>
</dbReference>
<reference evidence="9 10" key="1">
    <citation type="journal article" date="2011" name="Stand. Genomic Sci.">
        <title>Complete genome sequence of the acetate-degrading sulfate reducer Desulfobacca acetoxidans type strain (ASRB2).</title>
        <authorList>
            <person name="Goker M."/>
            <person name="Teshima H."/>
            <person name="Lapidus A."/>
            <person name="Nolan M."/>
            <person name="Lucas S."/>
            <person name="Hammon N."/>
            <person name="Deshpande S."/>
            <person name="Cheng J.F."/>
            <person name="Tapia R."/>
            <person name="Han C."/>
            <person name="Goodwin L."/>
            <person name="Pitluck S."/>
            <person name="Huntemann M."/>
            <person name="Liolios K."/>
            <person name="Ivanova N."/>
            <person name="Pagani I."/>
            <person name="Mavromatis K."/>
            <person name="Ovchinikova G."/>
            <person name="Pati A."/>
            <person name="Chen A."/>
            <person name="Palaniappan K."/>
            <person name="Land M."/>
            <person name="Hauser L."/>
            <person name="Brambilla E.M."/>
            <person name="Rohde M."/>
            <person name="Spring S."/>
            <person name="Detter J.C."/>
            <person name="Woyke T."/>
            <person name="Bristow J."/>
            <person name="Eisen J.A."/>
            <person name="Markowitz V."/>
            <person name="Hugenholtz P."/>
            <person name="Kyrpides N.C."/>
            <person name="Klenk H.P."/>
        </authorList>
    </citation>
    <scope>NUCLEOTIDE SEQUENCE [LARGE SCALE GENOMIC DNA]</scope>
    <source>
        <strain evidence="10">ATCC 700848 / DSM 11109 / ASRB2</strain>
    </source>
</reference>
<dbReference type="InterPro" id="IPR056739">
    <property type="entry name" value="NfeD_membrane"/>
</dbReference>
<dbReference type="PANTHER" id="PTHR33507:SF4">
    <property type="entry name" value="NODULATION COMPETITIVENESS PROTEIN NFED"/>
    <property type="match status" value="1"/>
</dbReference>
<dbReference type="Proteomes" id="UP000000483">
    <property type="component" value="Chromosome"/>
</dbReference>
<evidence type="ECO:0000256" key="1">
    <source>
        <dbReference type="ARBA" id="ARBA00004141"/>
    </source>
</evidence>
<dbReference type="SUPFAM" id="SSF141322">
    <property type="entry name" value="NfeD domain-like"/>
    <property type="match status" value="1"/>
</dbReference>
<keyword evidence="3 5" id="KW-1133">Transmembrane helix</keyword>
<feature type="transmembrane region" description="Helical" evidence="5">
    <location>
        <begin position="286"/>
        <end position="305"/>
    </location>
</feature>
<feature type="transmembrane region" description="Helical" evidence="5">
    <location>
        <begin position="312"/>
        <end position="330"/>
    </location>
</feature>
<dbReference type="GO" id="GO:0016020">
    <property type="term" value="C:membrane"/>
    <property type="evidence" value="ECO:0007669"/>
    <property type="project" value="UniProtKB-SubCell"/>
</dbReference>
<dbReference type="AlphaFoldDB" id="F2NFM3"/>